<dbReference type="RefSeq" id="WP_318352100.1">
    <property type="nucleotide sequence ID" value="NZ_JAWQEV010000001.1"/>
</dbReference>
<reference evidence="3 4" key="1">
    <citation type="submission" date="2023-11" db="EMBL/GenBank/DDBJ databases">
        <title>Draft genome sequence of Microbacterium arthrosphaerae JCM 30492.</title>
        <authorList>
            <person name="Zhang G."/>
            <person name="Ding Y."/>
        </authorList>
    </citation>
    <scope>NUCLEOTIDE SEQUENCE [LARGE SCALE GENOMIC DNA]</scope>
    <source>
        <strain evidence="3 4">JCM 30492</strain>
    </source>
</reference>
<evidence type="ECO:0000256" key="1">
    <source>
        <dbReference type="SAM" id="MobiDB-lite"/>
    </source>
</evidence>
<dbReference type="Pfam" id="PF25355">
    <property type="entry name" value="DUF7882"/>
    <property type="match status" value="1"/>
</dbReference>
<dbReference type="GO" id="GO:0016874">
    <property type="term" value="F:ligase activity"/>
    <property type="evidence" value="ECO:0007669"/>
    <property type="project" value="UniProtKB-KW"/>
</dbReference>
<organism evidence="3 4">
    <name type="scientific">Microbacterium arthrosphaerae</name>
    <dbReference type="NCBI Taxonomy" id="792652"/>
    <lineage>
        <taxon>Bacteria</taxon>
        <taxon>Bacillati</taxon>
        <taxon>Actinomycetota</taxon>
        <taxon>Actinomycetes</taxon>
        <taxon>Micrococcales</taxon>
        <taxon>Microbacteriaceae</taxon>
        <taxon>Microbacterium</taxon>
    </lineage>
</organism>
<dbReference type="EMBL" id="JAWQEV010000001">
    <property type="protein sequence ID" value="MDW4571567.1"/>
    <property type="molecule type" value="Genomic_DNA"/>
</dbReference>
<name>A0ABU4GYI6_9MICO</name>
<feature type="domain" description="DUF7882" evidence="2">
    <location>
        <begin position="1"/>
        <end position="96"/>
    </location>
</feature>
<feature type="region of interest" description="Disordered" evidence="1">
    <location>
        <begin position="89"/>
        <end position="108"/>
    </location>
</feature>
<keyword evidence="4" id="KW-1185">Reference proteome</keyword>
<comment type="caution">
    <text evidence="3">The sequence shown here is derived from an EMBL/GenBank/DDBJ whole genome shotgun (WGS) entry which is preliminary data.</text>
</comment>
<feature type="compositionally biased region" description="Acidic residues" evidence="1">
    <location>
        <begin position="97"/>
        <end position="108"/>
    </location>
</feature>
<proteinExistence type="predicted"/>
<keyword evidence="3" id="KW-0436">Ligase</keyword>
<gene>
    <name evidence="3" type="ORF">R8Z58_02125</name>
</gene>
<evidence type="ECO:0000313" key="3">
    <source>
        <dbReference type="EMBL" id="MDW4571567.1"/>
    </source>
</evidence>
<sequence length="108" mass="11788">MGRLTYEGGVRAELDDRVLSHLQVVIGTKLRRNEPFFFTWHGDISTGGGRTTVWVHSGASLVFGYFGGRPAKINRAWLEALMRTANSPAGLQIVPEPPDEGDAPEPLA</sequence>
<evidence type="ECO:0000259" key="2">
    <source>
        <dbReference type="Pfam" id="PF25355"/>
    </source>
</evidence>
<accession>A0ABU4GYI6</accession>
<evidence type="ECO:0000313" key="4">
    <source>
        <dbReference type="Proteomes" id="UP001283109"/>
    </source>
</evidence>
<protein>
    <submittedName>
        <fullName evidence="3">ATP-dependent DNA ligase</fullName>
    </submittedName>
</protein>
<dbReference type="Proteomes" id="UP001283109">
    <property type="component" value="Unassembled WGS sequence"/>
</dbReference>
<dbReference type="InterPro" id="IPR057204">
    <property type="entry name" value="DUF7882"/>
</dbReference>